<sequence length="158" mass="17376">MKNYWAGLLMAMLGILFLGLNTNTNSSGALGILAFALIFAAIPFAIYNTFAASRFTLITAVASPLILGLTWGKWATYLQNRQLDSRGITTKGVVFATWKERTKNGGQQKLFKATFQAALETHETTSHNNLNNLQKGDTIVVKYIPTDPSTYQIIGLKE</sequence>
<feature type="transmembrane region" description="Helical" evidence="1">
    <location>
        <begin position="29"/>
        <end position="46"/>
    </location>
</feature>
<keyword evidence="1" id="KW-0812">Transmembrane</keyword>
<protein>
    <recommendedName>
        <fullName evidence="4">DUF3592 domain-containing protein</fullName>
    </recommendedName>
</protein>
<gene>
    <name evidence="2" type="ORF">GCM10022409_12240</name>
</gene>
<evidence type="ECO:0000313" key="2">
    <source>
        <dbReference type="EMBL" id="GAA4029564.1"/>
    </source>
</evidence>
<keyword evidence="3" id="KW-1185">Reference proteome</keyword>
<keyword evidence="1" id="KW-0472">Membrane</keyword>
<proteinExistence type="predicted"/>
<accession>A0ABP7TRV2</accession>
<keyword evidence="1" id="KW-1133">Transmembrane helix</keyword>
<evidence type="ECO:0000313" key="3">
    <source>
        <dbReference type="Proteomes" id="UP001501469"/>
    </source>
</evidence>
<evidence type="ECO:0008006" key="4">
    <source>
        <dbReference type="Google" id="ProtNLM"/>
    </source>
</evidence>
<reference evidence="3" key="1">
    <citation type="journal article" date="2019" name="Int. J. Syst. Evol. Microbiol.">
        <title>The Global Catalogue of Microorganisms (GCM) 10K type strain sequencing project: providing services to taxonomists for standard genome sequencing and annotation.</title>
        <authorList>
            <consortium name="The Broad Institute Genomics Platform"/>
            <consortium name="The Broad Institute Genome Sequencing Center for Infectious Disease"/>
            <person name="Wu L."/>
            <person name="Ma J."/>
        </authorList>
    </citation>
    <scope>NUCLEOTIDE SEQUENCE [LARGE SCALE GENOMIC DNA]</scope>
    <source>
        <strain evidence="3">JCM 17225</strain>
    </source>
</reference>
<name>A0ABP7TRV2_9BACT</name>
<dbReference type="EMBL" id="BAABDK010000010">
    <property type="protein sequence ID" value="GAA4029564.1"/>
    <property type="molecule type" value="Genomic_DNA"/>
</dbReference>
<dbReference type="RefSeq" id="WP_345051634.1">
    <property type="nucleotide sequence ID" value="NZ_BAABDK010000010.1"/>
</dbReference>
<evidence type="ECO:0000256" key="1">
    <source>
        <dbReference type="SAM" id="Phobius"/>
    </source>
</evidence>
<organism evidence="2 3">
    <name type="scientific">Hymenobacter glaciei</name>
    <dbReference type="NCBI Taxonomy" id="877209"/>
    <lineage>
        <taxon>Bacteria</taxon>
        <taxon>Pseudomonadati</taxon>
        <taxon>Bacteroidota</taxon>
        <taxon>Cytophagia</taxon>
        <taxon>Cytophagales</taxon>
        <taxon>Hymenobacteraceae</taxon>
        <taxon>Hymenobacter</taxon>
    </lineage>
</organism>
<dbReference type="Proteomes" id="UP001501469">
    <property type="component" value="Unassembled WGS sequence"/>
</dbReference>
<feature type="transmembrane region" description="Helical" evidence="1">
    <location>
        <begin position="6"/>
        <end position="22"/>
    </location>
</feature>
<feature type="transmembrane region" description="Helical" evidence="1">
    <location>
        <begin position="52"/>
        <end position="72"/>
    </location>
</feature>
<comment type="caution">
    <text evidence="2">The sequence shown here is derived from an EMBL/GenBank/DDBJ whole genome shotgun (WGS) entry which is preliminary data.</text>
</comment>